<evidence type="ECO:0000313" key="3">
    <source>
        <dbReference type="Proteomes" id="UP000179807"/>
    </source>
</evidence>
<evidence type="ECO:0000313" key="2">
    <source>
        <dbReference type="EMBL" id="OHT15931.1"/>
    </source>
</evidence>
<keyword evidence="3" id="KW-1185">Reference proteome</keyword>
<accession>A0A1J4KXF3</accession>
<dbReference type="Gene3D" id="3.30.900.10">
    <property type="entry name" value="HORMA domain"/>
    <property type="match status" value="1"/>
</dbReference>
<dbReference type="EMBL" id="MLAK01000167">
    <property type="protein sequence ID" value="OHT15931.1"/>
    <property type="molecule type" value="Genomic_DNA"/>
</dbReference>
<dbReference type="InterPro" id="IPR018731">
    <property type="entry name" value="Atg13_N"/>
</dbReference>
<protein>
    <recommendedName>
        <fullName evidence="1">Autophagy-related protein 13 N-terminal domain-containing protein</fullName>
    </recommendedName>
</protein>
<organism evidence="2 3">
    <name type="scientific">Tritrichomonas foetus</name>
    <dbReference type="NCBI Taxonomy" id="1144522"/>
    <lineage>
        <taxon>Eukaryota</taxon>
        <taxon>Metamonada</taxon>
        <taxon>Parabasalia</taxon>
        <taxon>Tritrichomonadida</taxon>
        <taxon>Tritrichomonadidae</taxon>
        <taxon>Tritrichomonas</taxon>
    </lineage>
</organism>
<dbReference type="Proteomes" id="UP000179807">
    <property type="component" value="Unassembled WGS sequence"/>
</dbReference>
<dbReference type="AlphaFoldDB" id="A0A1J4KXF3"/>
<feature type="domain" description="Autophagy-related protein 13 N-terminal" evidence="1">
    <location>
        <begin position="86"/>
        <end position="194"/>
    </location>
</feature>
<proteinExistence type="predicted"/>
<dbReference type="RefSeq" id="XP_068369067.1">
    <property type="nucleotide sequence ID" value="XM_068497340.1"/>
</dbReference>
<dbReference type="GeneID" id="94832044"/>
<dbReference type="GO" id="GO:0006914">
    <property type="term" value="P:autophagy"/>
    <property type="evidence" value="ECO:0007669"/>
    <property type="project" value="InterPro"/>
</dbReference>
<evidence type="ECO:0000259" key="1">
    <source>
        <dbReference type="Pfam" id="PF10033"/>
    </source>
</evidence>
<dbReference type="OrthoDB" id="10536869at2759"/>
<gene>
    <name evidence="2" type="ORF">TRFO_13592</name>
</gene>
<name>A0A1J4KXF3_9EUKA</name>
<dbReference type="VEuPathDB" id="TrichDB:TRFO_13592"/>
<dbReference type="Pfam" id="PF10033">
    <property type="entry name" value="ATG13"/>
    <property type="match status" value="1"/>
</dbReference>
<reference evidence="2" key="1">
    <citation type="submission" date="2016-10" db="EMBL/GenBank/DDBJ databases">
        <authorList>
            <person name="Benchimol M."/>
            <person name="Almeida L.G."/>
            <person name="Vasconcelos A.T."/>
            <person name="Perreira-Neves A."/>
            <person name="Rosa I.A."/>
            <person name="Tasca T."/>
            <person name="Bogo M.R."/>
            <person name="de Souza W."/>
        </authorList>
    </citation>
    <scope>NUCLEOTIDE SEQUENCE [LARGE SCALE GENOMIC DNA]</scope>
    <source>
        <strain evidence="2">K</strain>
    </source>
</reference>
<dbReference type="InterPro" id="IPR036570">
    <property type="entry name" value="HORMA_dom_sf"/>
</dbReference>
<sequence>MSSSSQISIHLSLSESEQRKYLDITKAFLCKAMECIYVNRCPNELSDLTSDDQKLFTINVPKSESLRRFLISSHNFGWFRILVKLTNPEVILERWTFIHATIRESDKIPKSKDDVYRHFSRVLRSIYSMLNALPTKSLEIILSNFPACNRRITAECFHFSKDPISFPVFSENPSIDKQRFGPVITPVGKIMIACETVTDITIYIPRLISKPPRRQSEADIMKLPYSPSKNSFSMEFSYTSPVNSPSFCGELVSSGTLTQFFEKIEMMPRKIPHEFEQNIENVIERFDLAKHEYLQFIQQNC</sequence>
<comment type="caution">
    <text evidence="2">The sequence shown here is derived from an EMBL/GenBank/DDBJ whole genome shotgun (WGS) entry which is preliminary data.</text>
</comment>
<dbReference type="GO" id="GO:1990316">
    <property type="term" value="C:Atg1/ULK1 kinase complex"/>
    <property type="evidence" value="ECO:0007669"/>
    <property type="project" value="InterPro"/>
</dbReference>